<proteinExistence type="predicted"/>
<dbReference type="Proteomes" id="UP000014071">
    <property type="component" value="Unassembled WGS sequence"/>
</dbReference>
<sequence>MQINGKAFALICALTFTPTWVAASLRTNDDDGAIYPSDVMEELAVLEIAHSNARRVAKMLLLPKDYIARIEPINHNVVLGSLLRLNSRDARYMIDYHHCYPLHRSCLLISPYAVVEEDHEGRPQQEKVIMMLIAEEGHPIEPIGLVYLPSGDRLNVWNWLDGIASETKYSLERLLPDGRFIFPNFANL</sequence>
<accession>R9P967</accession>
<protein>
    <submittedName>
        <fullName evidence="2">Extracellular alpha-1,3-glucanase</fullName>
        <ecNumber evidence="2">3.2.1.-</ecNumber>
    </submittedName>
</protein>
<dbReference type="GO" id="GO:0016798">
    <property type="term" value="F:hydrolase activity, acting on glycosyl bonds"/>
    <property type="evidence" value="ECO:0007669"/>
    <property type="project" value="UniProtKB-KW"/>
</dbReference>
<keyword evidence="2" id="KW-0326">Glycosidase</keyword>
<dbReference type="RefSeq" id="XP_012191515.1">
    <property type="nucleotide sequence ID" value="XM_012336125.1"/>
</dbReference>
<dbReference type="EC" id="3.2.1.-" evidence="2"/>
<keyword evidence="2" id="KW-0378">Hydrolase</keyword>
<name>R9P967_PSEHS</name>
<evidence type="ECO:0000313" key="2">
    <source>
        <dbReference type="EMBL" id="GAC97928.1"/>
    </source>
</evidence>
<dbReference type="GeneID" id="24110794"/>
<evidence type="ECO:0000256" key="1">
    <source>
        <dbReference type="SAM" id="SignalP"/>
    </source>
</evidence>
<organism evidence="2 3">
    <name type="scientific">Pseudozyma hubeiensis (strain SY62)</name>
    <name type="common">Yeast</name>
    <dbReference type="NCBI Taxonomy" id="1305764"/>
    <lineage>
        <taxon>Eukaryota</taxon>
        <taxon>Fungi</taxon>
        <taxon>Dikarya</taxon>
        <taxon>Basidiomycota</taxon>
        <taxon>Ustilaginomycotina</taxon>
        <taxon>Ustilaginomycetes</taxon>
        <taxon>Ustilaginales</taxon>
        <taxon>Ustilaginaceae</taxon>
        <taxon>Pseudozyma</taxon>
    </lineage>
</organism>
<dbReference type="AlphaFoldDB" id="R9P967"/>
<reference evidence="3" key="1">
    <citation type="journal article" date="2013" name="Genome Announc.">
        <title>Draft genome sequence of the basidiomycetous yeast-like fungus Pseudozyma hubeiensis SY62, which produces an abundant amount of the biosurfactant mannosylerythritol lipids.</title>
        <authorList>
            <person name="Konishi M."/>
            <person name="Hatada Y."/>
            <person name="Horiuchi J."/>
        </authorList>
    </citation>
    <scope>NUCLEOTIDE SEQUENCE [LARGE SCALE GENOMIC DNA]</scope>
    <source>
        <strain evidence="3">SY62</strain>
    </source>
</reference>
<dbReference type="eggNOG" id="ENOG502R2Y2">
    <property type="taxonomic scope" value="Eukaryota"/>
</dbReference>
<dbReference type="HOGENOM" id="CLU_124019_0_0_1"/>
<evidence type="ECO:0000313" key="3">
    <source>
        <dbReference type="Proteomes" id="UP000014071"/>
    </source>
</evidence>
<keyword evidence="3" id="KW-1185">Reference proteome</keyword>
<feature type="chain" id="PRO_5004487652" evidence="1">
    <location>
        <begin position="24"/>
        <end position="188"/>
    </location>
</feature>
<feature type="signal peptide" evidence="1">
    <location>
        <begin position="1"/>
        <end position="23"/>
    </location>
</feature>
<keyword evidence="1" id="KW-0732">Signal</keyword>
<dbReference type="EMBL" id="DF238814">
    <property type="protein sequence ID" value="GAC97928.1"/>
    <property type="molecule type" value="Genomic_DNA"/>
</dbReference>
<gene>
    <name evidence="2" type="ORF">PHSY_005516</name>
</gene>